<feature type="transmembrane region" description="Helical" evidence="1">
    <location>
        <begin position="9"/>
        <end position="34"/>
    </location>
</feature>
<dbReference type="EMBL" id="FPHN01000171">
    <property type="protein sequence ID" value="SFV64572.1"/>
    <property type="molecule type" value="Genomic_DNA"/>
</dbReference>
<dbReference type="AlphaFoldDB" id="A0A1W1CFS3"/>
<protein>
    <recommendedName>
        <fullName evidence="3">DUF2459 domain-containing protein</fullName>
    </recommendedName>
</protein>
<gene>
    <name evidence="2" type="ORF">MNB_SV-14-1787</name>
</gene>
<sequence>MIFIKTVKFILKLLIFLISIVALYFLTAYFLTFFPTKQDKNSQQTEKIYIRYDDMHSDIVLNIKSINRELKRELNYLIKNRDGYLAFGWGDKETYLNTPTWNDIKISTSLKALFINTPSIMHISFYRDINRFRNIKIVKLSKEAKKRLEKSILKSFDLEKNRVYKGYGKNDLFYPSIYSYNMFNTCNTWTGDRLREANISISYWTPLSYNVIDSLP</sequence>
<dbReference type="Pfam" id="PF09601">
    <property type="entry name" value="DUF2459"/>
    <property type="match status" value="1"/>
</dbReference>
<evidence type="ECO:0000256" key="1">
    <source>
        <dbReference type="SAM" id="Phobius"/>
    </source>
</evidence>
<proteinExistence type="predicted"/>
<keyword evidence="1" id="KW-0812">Transmembrane</keyword>
<accession>A0A1W1CFS3</accession>
<keyword evidence="1" id="KW-1133">Transmembrane helix</keyword>
<dbReference type="InterPro" id="IPR011727">
    <property type="entry name" value="CHP02117"/>
</dbReference>
<evidence type="ECO:0000313" key="2">
    <source>
        <dbReference type="EMBL" id="SFV64572.1"/>
    </source>
</evidence>
<organism evidence="2">
    <name type="scientific">hydrothermal vent metagenome</name>
    <dbReference type="NCBI Taxonomy" id="652676"/>
    <lineage>
        <taxon>unclassified sequences</taxon>
        <taxon>metagenomes</taxon>
        <taxon>ecological metagenomes</taxon>
    </lineage>
</organism>
<reference evidence="2" key="1">
    <citation type="submission" date="2016-10" db="EMBL/GenBank/DDBJ databases">
        <authorList>
            <person name="de Groot N.N."/>
        </authorList>
    </citation>
    <scope>NUCLEOTIDE SEQUENCE</scope>
</reference>
<evidence type="ECO:0008006" key="3">
    <source>
        <dbReference type="Google" id="ProtNLM"/>
    </source>
</evidence>
<keyword evidence="1" id="KW-0472">Membrane</keyword>
<name>A0A1W1CFS3_9ZZZZ</name>